<feature type="non-terminal residue" evidence="9">
    <location>
        <position position="1"/>
    </location>
</feature>
<evidence type="ECO:0000256" key="4">
    <source>
        <dbReference type="ARBA" id="ARBA00023027"/>
    </source>
</evidence>
<dbReference type="GeneID" id="103708601"/>
<dbReference type="InterPro" id="IPR029056">
    <property type="entry name" value="Ribokinase-like"/>
</dbReference>
<dbReference type="GO" id="GO:0110051">
    <property type="term" value="P:metabolite repair"/>
    <property type="evidence" value="ECO:0007669"/>
    <property type="project" value="TreeGrafter"/>
</dbReference>
<dbReference type="Proteomes" id="UP000228380">
    <property type="component" value="Chromosome 10"/>
</dbReference>
<dbReference type="Gene3D" id="3.40.1190.20">
    <property type="match status" value="1"/>
</dbReference>
<keyword evidence="1" id="KW-0547">Nucleotide-binding</keyword>
<accession>A0A8B9AKZ8</accession>
<name>A0A8B9AKZ8_PHODC</name>
<evidence type="ECO:0000313" key="9">
    <source>
        <dbReference type="RefSeq" id="XP_038987020.1"/>
    </source>
</evidence>
<dbReference type="PROSITE" id="PS51383">
    <property type="entry name" value="YJEF_C_3"/>
    <property type="match status" value="1"/>
</dbReference>
<dbReference type="AlphaFoldDB" id="A0A8B9AKZ8"/>
<keyword evidence="5" id="KW-0456">Lyase</keyword>
<keyword evidence="6" id="KW-1133">Transmembrane helix</keyword>
<feature type="domain" description="YjeF C-terminal" evidence="7">
    <location>
        <begin position="1"/>
        <end position="132"/>
    </location>
</feature>
<dbReference type="SUPFAM" id="SSF53613">
    <property type="entry name" value="Ribokinase-like"/>
    <property type="match status" value="1"/>
</dbReference>
<organism evidence="8 9">
    <name type="scientific">Phoenix dactylifera</name>
    <name type="common">Date palm</name>
    <dbReference type="NCBI Taxonomy" id="42345"/>
    <lineage>
        <taxon>Eukaryota</taxon>
        <taxon>Viridiplantae</taxon>
        <taxon>Streptophyta</taxon>
        <taxon>Embryophyta</taxon>
        <taxon>Tracheophyta</taxon>
        <taxon>Spermatophyta</taxon>
        <taxon>Magnoliopsida</taxon>
        <taxon>Liliopsida</taxon>
        <taxon>Arecaceae</taxon>
        <taxon>Coryphoideae</taxon>
        <taxon>Phoeniceae</taxon>
        <taxon>Phoenix</taxon>
    </lineage>
</organism>
<dbReference type="RefSeq" id="XP_038987020.1">
    <property type="nucleotide sequence ID" value="XM_039131092.1"/>
</dbReference>
<dbReference type="InterPro" id="IPR000631">
    <property type="entry name" value="CARKD"/>
</dbReference>
<evidence type="ECO:0000256" key="6">
    <source>
        <dbReference type="SAM" id="Phobius"/>
    </source>
</evidence>
<gene>
    <name evidence="9" type="primary">LOC103708601</name>
</gene>
<dbReference type="PANTHER" id="PTHR12592:SF0">
    <property type="entry name" value="ATP-DEPENDENT (S)-NAD(P)H-HYDRATE DEHYDRATASE"/>
    <property type="match status" value="1"/>
</dbReference>
<keyword evidence="8" id="KW-1185">Reference proteome</keyword>
<evidence type="ECO:0000256" key="5">
    <source>
        <dbReference type="ARBA" id="ARBA00023239"/>
    </source>
</evidence>
<keyword evidence="4" id="KW-0520">NAD</keyword>
<evidence type="ECO:0000259" key="7">
    <source>
        <dbReference type="PROSITE" id="PS51383"/>
    </source>
</evidence>
<protein>
    <submittedName>
        <fullName evidence="9">ATP-dependent (S)-NAD(P)H-hydrate dehydratase-like</fullName>
    </submittedName>
</protein>
<feature type="transmembrane region" description="Helical" evidence="6">
    <location>
        <begin position="187"/>
        <end position="208"/>
    </location>
</feature>
<dbReference type="PANTHER" id="PTHR12592">
    <property type="entry name" value="ATP-DEPENDENT (S)-NAD(P)H-HYDRATE DEHYDRATASE FAMILY MEMBER"/>
    <property type="match status" value="1"/>
</dbReference>
<keyword evidence="2" id="KW-0067">ATP-binding</keyword>
<dbReference type="GO" id="GO:0047453">
    <property type="term" value="F:ATP-dependent NAD(P)H-hydrate dehydratase activity"/>
    <property type="evidence" value="ECO:0007669"/>
    <property type="project" value="TreeGrafter"/>
</dbReference>
<reference evidence="9" key="2">
    <citation type="submission" date="2025-08" db="UniProtKB">
        <authorList>
            <consortium name="RefSeq"/>
        </authorList>
    </citation>
    <scope>IDENTIFICATION</scope>
    <source>
        <tissue evidence="9">Young leaves</tissue>
    </source>
</reference>
<evidence type="ECO:0000256" key="3">
    <source>
        <dbReference type="ARBA" id="ARBA00022857"/>
    </source>
</evidence>
<dbReference type="CDD" id="cd01171">
    <property type="entry name" value="YXKO-related"/>
    <property type="match status" value="1"/>
</dbReference>
<keyword evidence="3" id="KW-0521">NADP</keyword>
<evidence type="ECO:0000256" key="1">
    <source>
        <dbReference type="ARBA" id="ARBA00022741"/>
    </source>
</evidence>
<dbReference type="Pfam" id="PF01256">
    <property type="entry name" value="Carb_kinase"/>
    <property type="match status" value="1"/>
</dbReference>
<reference evidence="8" key="1">
    <citation type="journal article" date="2019" name="Nat. Commun.">
        <title>Genome-wide association mapping of date palm fruit traits.</title>
        <authorList>
            <person name="Hazzouri K.M."/>
            <person name="Gros-Balthazard M."/>
            <person name="Flowers J.M."/>
            <person name="Copetti D."/>
            <person name="Lemansour A."/>
            <person name="Lebrun M."/>
            <person name="Masmoudi K."/>
            <person name="Ferrand S."/>
            <person name="Dhar M.I."/>
            <person name="Fresquez Z.A."/>
            <person name="Rosas U."/>
            <person name="Zhang J."/>
            <person name="Talag J."/>
            <person name="Lee S."/>
            <person name="Kudrna D."/>
            <person name="Powell R.F."/>
            <person name="Leitch I.J."/>
            <person name="Krueger R.R."/>
            <person name="Wing R.A."/>
            <person name="Amiri K.M.A."/>
            <person name="Purugganan M.D."/>
        </authorList>
    </citation>
    <scope>NUCLEOTIDE SEQUENCE [LARGE SCALE GENOMIC DNA]</scope>
    <source>
        <strain evidence="8">cv. Khalas</strain>
    </source>
</reference>
<proteinExistence type="predicted"/>
<sequence length="243" mass="26655">CGSGAPPRCVEQFSSAQGARPWIWNINFSLGKVALIGGCQEYTGAPYFAVISALKIGADISHVFCTKDATVGNSITIIKSYSPELIVHPVLEESYGVRDDEKASVFGKVVGEVTKWMQRFDCLLVGPGLGRDTFLLVYFQMEEFLLKKKSYRLYACLMPQIPSSIMFYLQLCSASGPCLCLYHRALIYIYFSLSNPMVLGCIAASALLRKSAALAFASKKRATLTTDIIECLGRSLEDICPAE</sequence>
<dbReference type="KEGG" id="pda:103708601"/>
<evidence type="ECO:0000313" key="8">
    <source>
        <dbReference type="Proteomes" id="UP000228380"/>
    </source>
</evidence>
<dbReference type="GO" id="GO:0005524">
    <property type="term" value="F:ATP binding"/>
    <property type="evidence" value="ECO:0007669"/>
    <property type="project" value="UniProtKB-KW"/>
</dbReference>
<keyword evidence="6" id="KW-0812">Transmembrane</keyword>
<evidence type="ECO:0000256" key="2">
    <source>
        <dbReference type="ARBA" id="ARBA00022840"/>
    </source>
</evidence>
<dbReference type="OrthoDB" id="8110916at2759"/>
<keyword evidence="6" id="KW-0472">Membrane</keyword>